<reference evidence="1" key="1">
    <citation type="submission" date="2018-02" db="EMBL/GenBank/DDBJ databases">
        <title>Rhizophora mucronata_Transcriptome.</title>
        <authorList>
            <person name="Meera S.P."/>
            <person name="Sreeshan A."/>
            <person name="Augustine A."/>
        </authorList>
    </citation>
    <scope>NUCLEOTIDE SEQUENCE</scope>
    <source>
        <tissue evidence="1">Leaf</tissue>
    </source>
</reference>
<organism evidence="1">
    <name type="scientific">Rhizophora mucronata</name>
    <name type="common">Asiatic mangrove</name>
    <dbReference type="NCBI Taxonomy" id="61149"/>
    <lineage>
        <taxon>Eukaryota</taxon>
        <taxon>Viridiplantae</taxon>
        <taxon>Streptophyta</taxon>
        <taxon>Embryophyta</taxon>
        <taxon>Tracheophyta</taxon>
        <taxon>Spermatophyta</taxon>
        <taxon>Magnoliopsida</taxon>
        <taxon>eudicotyledons</taxon>
        <taxon>Gunneridae</taxon>
        <taxon>Pentapetalae</taxon>
        <taxon>rosids</taxon>
        <taxon>fabids</taxon>
        <taxon>Malpighiales</taxon>
        <taxon>Rhizophoraceae</taxon>
        <taxon>Rhizophora</taxon>
    </lineage>
</organism>
<name>A0A2P2QRF7_RHIMU</name>
<sequence length="39" mass="4646">MTFKFNPIWKILVFQEMLQNELPGTKASCLLIKYGINWE</sequence>
<evidence type="ECO:0000313" key="1">
    <source>
        <dbReference type="EMBL" id="MBX69538.1"/>
    </source>
</evidence>
<dbReference type="EMBL" id="GGEC01089054">
    <property type="protein sequence ID" value="MBX69538.1"/>
    <property type="molecule type" value="Transcribed_RNA"/>
</dbReference>
<accession>A0A2P2QRF7</accession>
<dbReference type="AlphaFoldDB" id="A0A2P2QRF7"/>
<protein>
    <submittedName>
        <fullName evidence="1">Uncharacterized protein</fullName>
    </submittedName>
</protein>
<proteinExistence type="predicted"/>